<evidence type="ECO:0000256" key="3">
    <source>
        <dbReference type="ARBA" id="ARBA00022553"/>
    </source>
</evidence>
<dbReference type="InterPro" id="IPR037761">
    <property type="entry name" value="C2A_Tricalbin"/>
</dbReference>
<evidence type="ECO:0000256" key="6">
    <source>
        <dbReference type="ARBA" id="ARBA00022824"/>
    </source>
</evidence>
<evidence type="ECO:0000259" key="14">
    <source>
        <dbReference type="PROSITE" id="PS50004"/>
    </source>
</evidence>
<dbReference type="PRINTS" id="PR00360">
    <property type="entry name" value="C2DOMAIN"/>
</dbReference>
<dbReference type="PROSITE" id="PS50004">
    <property type="entry name" value="C2"/>
    <property type="match status" value="5"/>
</dbReference>
<name>A0AA91T1A0_CLALS</name>
<dbReference type="SMART" id="SM00239">
    <property type="entry name" value="C2"/>
    <property type="match status" value="5"/>
</dbReference>
<dbReference type="CDD" id="cd04045">
    <property type="entry name" value="C2C_Tricalbin-like"/>
    <property type="match status" value="1"/>
</dbReference>
<dbReference type="PANTHER" id="PTHR46980">
    <property type="entry name" value="TRICALBIN-1-RELATED"/>
    <property type="match status" value="1"/>
</dbReference>
<feature type="compositionally biased region" description="Basic and acidic residues" evidence="12">
    <location>
        <begin position="48"/>
        <end position="58"/>
    </location>
</feature>
<feature type="domain" description="C2" evidence="14">
    <location>
        <begin position="658"/>
        <end position="772"/>
    </location>
</feature>
<dbReference type="CDD" id="cd04044">
    <property type="entry name" value="C2A_Tricalbin-like"/>
    <property type="match status" value="1"/>
</dbReference>
<evidence type="ECO:0000313" key="17">
    <source>
        <dbReference type="Proteomes" id="UP000195602"/>
    </source>
</evidence>
<keyword evidence="6" id="KW-0256">Endoplasmic reticulum</keyword>
<evidence type="ECO:0000256" key="4">
    <source>
        <dbReference type="ARBA" id="ARBA00022692"/>
    </source>
</evidence>
<dbReference type="GO" id="GO:0006869">
    <property type="term" value="P:lipid transport"/>
    <property type="evidence" value="ECO:0007669"/>
    <property type="project" value="UniProtKB-KW"/>
</dbReference>
<dbReference type="InterPro" id="IPR037762">
    <property type="entry name" value="C2C_Tricalbin"/>
</dbReference>
<feature type="region of interest" description="Disordered" evidence="12">
    <location>
        <begin position="1178"/>
        <end position="1292"/>
    </location>
</feature>
<dbReference type="GO" id="GO:0071944">
    <property type="term" value="C:cell periphery"/>
    <property type="evidence" value="ECO:0007669"/>
    <property type="project" value="UniProtKB-ARBA"/>
</dbReference>
<feature type="compositionally biased region" description="Basic and acidic residues" evidence="12">
    <location>
        <begin position="1"/>
        <end position="23"/>
    </location>
</feature>
<dbReference type="Proteomes" id="UP000195602">
    <property type="component" value="Unassembled WGS sequence"/>
</dbReference>
<dbReference type="CDD" id="cd04052">
    <property type="entry name" value="C2B_Tricalbin-like"/>
    <property type="match status" value="1"/>
</dbReference>
<feature type="compositionally biased region" description="Low complexity" evidence="12">
    <location>
        <begin position="1273"/>
        <end position="1284"/>
    </location>
</feature>
<evidence type="ECO:0000256" key="11">
    <source>
        <dbReference type="SAM" id="Coils"/>
    </source>
</evidence>
<dbReference type="Pfam" id="PF24920">
    <property type="entry name" value="C2_TCB1"/>
    <property type="match status" value="1"/>
</dbReference>
<feature type="domain" description="C2" evidence="14">
    <location>
        <begin position="511"/>
        <end position="632"/>
    </location>
</feature>
<feature type="region of interest" description="Disordered" evidence="12">
    <location>
        <begin position="1"/>
        <end position="61"/>
    </location>
</feature>
<keyword evidence="5" id="KW-0677">Repeat</keyword>
<keyword evidence="9" id="KW-0446">Lipid-binding</keyword>
<feature type="domain" description="SMP-LTD" evidence="15">
    <location>
        <begin position="167"/>
        <end position="374"/>
    </location>
</feature>
<keyword evidence="3" id="KW-0597">Phosphoprotein</keyword>
<reference evidence="16 17" key="1">
    <citation type="submission" date="2017-04" db="EMBL/GenBank/DDBJ databases">
        <title>Draft genome of the yeast Clavispora lusitaniae type strain CBS 6936.</title>
        <authorList>
            <person name="Durrens P."/>
            <person name="Klopp C."/>
            <person name="Biteau N."/>
            <person name="Fitton-Ouhabi V."/>
            <person name="Dementhon K."/>
            <person name="Accoceberry I."/>
            <person name="Sherman D.J."/>
            <person name="Noel T."/>
        </authorList>
    </citation>
    <scope>NUCLEOTIDE SEQUENCE [LARGE SCALE GENOMIC DNA]</scope>
    <source>
        <strain evidence="16 17">CBS 6936</strain>
    </source>
</reference>
<organism evidence="16 17">
    <name type="scientific">Clavispora lusitaniae</name>
    <name type="common">Candida lusitaniae</name>
    <dbReference type="NCBI Taxonomy" id="36911"/>
    <lineage>
        <taxon>Eukaryota</taxon>
        <taxon>Fungi</taxon>
        <taxon>Dikarya</taxon>
        <taxon>Ascomycota</taxon>
        <taxon>Saccharomycotina</taxon>
        <taxon>Pichiomycetes</taxon>
        <taxon>Metschnikowiaceae</taxon>
        <taxon>Clavispora</taxon>
    </lineage>
</organism>
<keyword evidence="2" id="KW-0813">Transport</keyword>
<keyword evidence="11" id="KW-0175">Coiled coil</keyword>
<feature type="transmembrane region" description="Helical" evidence="13">
    <location>
        <begin position="126"/>
        <end position="142"/>
    </location>
</feature>
<keyword evidence="8" id="KW-0445">Lipid transport</keyword>
<dbReference type="PIRSF" id="PIRSF037232">
    <property type="entry name" value="Tricalbin"/>
    <property type="match status" value="1"/>
</dbReference>
<dbReference type="PROSITE" id="PS51847">
    <property type="entry name" value="SMP"/>
    <property type="match status" value="1"/>
</dbReference>
<evidence type="ECO:0000256" key="5">
    <source>
        <dbReference type="ARBA" id="ARBA00022737"/>
    </source>
</evidence>
<dbReference type="SUPFAM" id="SSF49562">
    <property type="entry name" value="C2 domain (Calcium/lipid-binding domain, CaLB)"/>
    <property type="match status" value="5"/>
</dbReference>
<dbReference type="Gene3D" id="2.60.40.150">
    <property type="entry name" value="C2 domain"/>
    <property type="match status" value="5"/>
</dbReference>
<keyword evidence="7 13" id="KW-1133">Transmembrane helix</keyword>
<dbReference type="EMBL" id="LYUB02000010">
    <property type="protein sequence ID" value="OVF08088.1"/>
    <property type="molecule type" value="Genomic_DNA"/>
</dbReference>
<dbReference type="InterPro" id="IPR017147">
    <property type="entry name" value="Tricalbin"/>
</dbReference>
<evidence type="ECO:0000256" key="7">
    <source>
        <dbReference type="ARBA" id="ARBA00022989"/>
    </source>
</evidence>
<comment type="subcellular location">
    <subcellularLocation>
        <location evidence="1">Endoplasmic reticulum membrane</location>
    </subcellularLocation>
</comment>
<dbReference type="InterPro" id="IPR000008">
    <property type="entry name" value="C2_dom"/>
</dbReference>
<evidence type="ECO:0000256" key="12">
    <source>
        <dbReference type="SAM" id="MobiDB-lite"/>
    </source>
</evidence>
<evidence type="ECO:0000256" key="9">
    <source>
        <dbReference type="ARBA" id="ARBA00023121"/>
    </source>
</evidence>
<dbReference type="CDD" id="cd21678">
    <property type="entry name" value="SMP_TCB"/>
    <property type="match status" value="1"/>
</dbReference>
<feature type="compositionally biased region" description="Polar residues" evidence="12">
    <location>
        <begin position="1197"/>
        <end position="1221"/>
    </location>
</feature>
<dbReference type="GO" id="GO:0061817">
    <property type="term" value="P:endoplasmic reticulum-plasma membrane tethering"/>
    <property type="evidence" value="ECO:0007669"/>
    <property type="project" value="InterPro"/>
</dbReference>
<dbReference type="InterPro" id="IPR037765">
    <property type="entry name" value="C2B_Tricalbin"/>
</dbReference>
<dbReference type="InterPro" id="IPR035892">
    <property type="entry name" value="C2_domain_sf"/>
</dbReference>
<proteinExistence type="predicted"/>
<dbReference type="KEGG" id="clus:A9F13_10g02464"/>
<gene>
    <name evidence="16" type="ORF">A9F13_10g02464</name>
</gene>
<sequence>MSGADSKKTKENGSMSKEEVEKQTKKKTATQAAVKNPADGSNKQSRHKVPEEKMKSEPYTKPGFNWRQIGSWDNINKDDAHKVLKASKNIEEYVMDHFYGDWYHNSVIPIGVCFFSWAFARIGFSFLWLFVVLLGASSVYYAEFRRFNRDVRDDMRRAKAARRLEEESETMEWLNSFLAKFWVIYMPNLSEMVMYQANQVLNDAAPGYGIDNLSLDEFTLGTKAPRVDSIKSYTQKGKDHIEMDWAFSFTPNDTDDMTKNEIKKKVNPKVALGVTVGKAFISKTLPILVEDMSFTGKMNIKLKLNDNFPHVKTVSIQFLEPPVIDYALKPVGGDTFGIDIMSFIPGLSTFVNTLIHATLRPMMYAPNSLDIDVEEIMAQQSNDSIGLLSVHIKRIIDLKSTTDIKDNVFHPYVQLGLSNNPKVIEKTKVKKDTTQPVYLETKNLLVSALDGNHLLLNVFHMVPDQKDDINLGLLEVPLADLLQTEVQTGMVKNILESGKVVGKIEYDLKWSPALKPVTLEDGTREEYSDVQTGIMKLLVSGATNLDISHSVTGVLNPYAEIYINNKFVKRSRNLRETNEPDFGVSFESFITQQSETQIQVLVKDAAEDLVVGKLDTNLQDLIFETSRGQQWLSAPSVAEGGEPAKFKIGAKWKAINVDDEEVEIQKNASIGGLRLHLLRASGLKNLEAVGDVDPYVKVIQDGKLKGKTPTIANTSDPVFNNVFYVPVANEHQHILMDIFDAEPEGKDRPLGSCAVAVKDFLKKNSKGYYLGYDGSKEIVEQPVLYNGGNCGTFYFSVSFIPTIPVYTHLQLSNYDQYLELKKKKEEEEKKQAEEEEKLMKENPTQYEWIELAEDNIGDAPKVKMTAEESVKYRSGNVVVHLLSGSFNKPDVYVHVLFDDQAYPSVVTPKCSNRSLTAPNVGEGFVRDLPNSKVVFRLSKKAEVMEEKEVLVEKIFNTMDLLKRAYQKPITVHVDQRNTLRVQMEFVPFASNLDPLDTVLDVGHIRLDLLNGEKLKSVDSNGKSDPLCAVKLNGIEIYRTDKKRKTLDPLWNESVEFPMLSRSRDTLMLEVYDWDLTHDDELLGRVVLDLSQIPPNETTSFRAELDTSGFVNLRATYRPEFIRPKLNKKGGLQVDLNGVAGVPMKLVGGAVGGATDLASTAVSSGVGAVADGFTKGGSFLKKGLGRKKRSGEKDSEADNSVMSDQVSETSHQTGQTNNTSKRSNGKSKSDKYEEPPPMEPSNDNDDSIEALPNIVPELLPPPQKPTAQRHMRNASGTSDLSSLSSGTGGADAIPGRVNIVSAEGFKSSALEVKVSLSTQPKAKGIYKTRTAKAQGGKFEWNESHVFKASPDSSLVVFVREHHAFGRNVVVGTAQIPLQDYVDKDEIITVPVEEGQVTIHLRYMSVL</sequence>
<evidence type="ECO:0000256" key="2">
    <source>
        <dbReference type="ARBA" id="ARBA00022448"/>
    </source>
</evidence>
<evidence type="ECO:0000256" key="1">
    <source>
        <dbReference type="ARBA" id="ARBA00004586"/>
    </source>
</evidence>
<evidence type="ECO:0000256" key="10">
    <source>
        <dbReference type="ARBA" id="ARBA00023136"/>
    </source>
</evidence>
<dbReference type="Pfam" id="PF25669">
    <property type="entry name" value="SMP_MUG190-like"/>
    <property type="match status" value="1"/>
</dbReference>
<accession>A0AA91T1A0</accession>
<keyword evidence="10 13" id="KW-0472">Membrane</keyword>
<feature type="domain" description="C2" evidence="14">
    <location>
        <begin position="1273"/>
        <end position="1390"/>
    </location>
</feature>
<protein>
    <submittedName>
        <fullName evidence="16">Tricalbin-3</fullName>
    </submittedName>
</protein>
<feature type="domain" description="C2" evidence="14">
    <location>
        <begin position="365"/>
        <end position="491"/>
    </location>
</feature>
<dbReference type="InterPro" id="IPR052455">
    <property type="entry name" value="Tricalbin_domain"/>
</dbReference>
<dbReference type="CDD" id="cd04040">
    <property type="entry name" value="C2D_Tricalbin-like"/>
    <property type="match status" value="1"/>
</dbReference>
<evidence type="ECO:0000313" key="16">
    <source>
        <dbReference type="EMBL" id="OVF08088.1"/>
    </source>
</evidence>
<feature type="coiled-coil region" evidence="11">
    <location>
        <begin position="814"/>
        <end position="842"/>
    </location>
</feature>
<dbReference type="Pfam" id="PF00168">
    <property type="entry name" value="C2"/>
    <property type="match status" value="5"/>
</dbReference>
<evidence type="ECO:0000256" key="13">
    <source>
        <dbReference type="SAM" id="Phobius"/>
    </source>
</evidence>
<evidence type="ECO:0000259" key="15">
    <source>
        <dbReference type="PROSITE" id="PS51847"/>
    </source>
</evidence>
<dbReference type="InterPro" id="IPR031468">
    <property type="entry name" value="SMP_LBD"/>
</dbReference>
<dbReference type="GO" id="GO:0005789">
    <property type="term" value="C:endoplasmic reticulum membrane"/>
    <property type="evidence" value="ECO:0007669"/>
    <property type="project" value="UniProtKB-SubCell"/>
</dbReference>
<dbReference type="GO" id="GO:0008289">
    <property type="term" value="F:lipid binding"/>
    <property type="evidence" value="ECO:0007669"/>
    <property type="project" value="UniProtKB-KW"/>
</dbReference>
<evidence type="ECO:0000256" key="8">
    <source>
        <dbReference type="ARBA" id="ARBA00023055"/>
    </source>
</evidence>
<dbReference type="InterPro" id="IPR037756">
    <property type="entry name" value="C2D_Tricalbin"/>
</dbReference>
<comment type="caution">
    <text evidence="16">The sequence shown here is derived from an EMBL/GenBank/DDBJ whole genome shotgun (WGS) entry which is preliminary data.</text>
</comment>
<feature type="domain" description="C2" evidence="14">
    <location>
        <begin position="982"/>
        <end position="1102"/>
    </location>
</feature>
<keyword evidence="4 13" id="KW-0812">Transmembrane</keyword>
<dbReference type="PANTHER" id="PTHR46980:SF1">
    <property type="entry name" value="TRICALBIN-3"/>
    <property type="match status" value="1"/>
</dbReference>
<dbReference type="InterPro" id="IPR056910">
    <property type="entry name" value="TCB1-3_C2"/>
</dbReference>